<dbReference type="EMBL" id="BONY01000020">
    <property type="protein sequence ID" value="GIH05596.1"/>
    <property type="molecule type" value="Genomic_DNA"/>
</dbReference>
<dbReference type="AlphaFoldDB" id="A0A8J3Q826"/>
<keyword evidence="2" id="KW-1185">Reference proteome</keyword>
<comment type="caution">
    <text evidence="1">The sequence shown here is derived from an EMBL/GenBank/DDBJ whole genome shotgun (WGS) entry which is preliminary data.</text>
</comment>
<name>A0A8J3Q826_9ACTN</name>
<gene>
    <name evidence="1" type="ORF">Rhe02_36630</name>
</gene>
<accession>A0A8J3Q826</accession>
<protein>
    <submittedName>
        <fullName evidence="1">Uncharacterized protein</fullName>
    </submittedName>
</protein>
<sequence>MAAVEIMVNRVHLWETFEPKSPAEHVAFVSLAERIGAMWKAKLGGSFPGEEFEVTTADDPIGYGPTITFSHVGAS</sequence>
<reference evidence="1" key="1">
    <citation type="submission" date="2021-01" db="EMBL/GenBank/DDBJ databases">
        <title>Whole genome shotgun sequence of Rhizocola hellebori NBRC 109834.</title>
        <authorList>
            <person name="Komaki H."/>
            <person name="Tamura T."/>
        </authorList>
    </citation>
    <scope>NUCLEOTIDE SEQUENCE</scope>
    <source>
        <strain evidence="1">NBRC 109834</strain>
    </source>
</reference>
<organism evidence="1 2">
    <name type="scientific">Rhizocola hellebori</name>
    <dbReference type="NCBI Taxonomy" id="1392758"/>
    <lineage>
        <taxon>Bacteria</taxon>
        <taxon>Bacillati</taxon>
        <taxon>Actinomycetota</taxon>
        <taxon>Actinomycetes</taxon>
        <taxon>Micromonosporales</taxon>
        <taxon>Micromonosporaceae</taxon>
        <taxon>Rhizocola</taxon>
    </lineage>
</organism>
<dbReference type="Proteomes" id="UP000612899">
    <property type="component" value="Unassembled WGS sequence"/>
</dbReference>
<evidence type="ECO:0000313" key="2">
    <source>
        <dbReference type="Proteomes" id="UP000612899"/>
    </source>
</evidence>
<evidence type="ECO:0000313" key="1">
    <source>
        <dbReference type="EMBL" id="GIH05596.1"/>
    </source>
</evidence>
<proteinExistence type="predicted"/>